<dbReference type="GO" id="GO:0003677">
    <property type="term" value="F:DNA binding"/>
    <property type="evidence" value="ECO:0007669"/>
    <property type="project" value="UniProtKB-KW"/>
</dbReference>
<gene>
    <name evidence="5" type="ORF">C7380_10891</name>
</gene>
<dbReference type="Gene3D" id="1.10.10.10">
    <property type="entry name" value="Winged helix-like DNA-binding domain superfamily/Winged helix DNA-binding domain"/>
    <property type="match status" value="1"/>
</dbReference>
<keyword evidence="2" id="KW-0238">DNA-binding</keyword>
<evidence type="ECO:0000256" key="2">
    <source>
        <dbReference type="ARBA" id="ARBA00023125"/>
    </source>
</evidence>
<dbReference type="PANTHER" id="PTHR44846">
    <property type="entry name" value="MANNOSYL-D-GLYCERATE TRANSPORT/METABOLISM SYSTEM REPRESSOR MNGR-RELATED"/>
    <property type="match status" value="1"/>
</dbReference>
<evidence type="ECO:0000256" key="1">
    <source>
        <dbReference type="ARBA" id="ARBA00023015"/>
    </source>
</evidence>
<dbReference type="Pfam" id="PF00392">
    <property type="entry name" value="GntR"/>
    <property type="match status" value="1"/>
</dbReference>
<dbReference type="SMART" id="SM00866">
    <property type="entry name" value="UTRA"/>
    <property type="match status" value="1"/>
</dbReference>
<dbReference type="Pfam" id="PF07702">
    <property type="entry name" value="UTRA"/>
    <property type="match status" value="1"/>
</dbReference>
<name>A0AA45C6W1_9BACT</name>
<dbReference type="EMBL" id="QGGI01000008">
    <property type="protein sequence ID" value="PWJ93262.1"/>
    <property type="molecule type" value="Genomic_DNA"/>
</dbReference>
<proteinExistence type="predicted"/>
<dbReference type="PRINTS" id="PR00035">
    <property type="entry name" value="HTHGNTR"/>
</dbReference>
<dbReference type="Gene3D" id="3.40.1410.10">
    <property type="entry name" value="Chorismate lyase-like"/>
    <property type="match status" value="1"/>
</dbReference>
<keyword evidence="6" id="KW-1185">Reference proteome</keyword>
<keyword evidence="3" id="KW-0804">Transcription</keyword>
<dbReference type="InterPro" id="IPR036390">
    <property type="entry name" value="WH_DNA-bd_sf"/>
</dbReference>
<feature type="domain" description="HTH gntR-type" evidence="4">
    <location>
        <begin position="10"/>
        <end position="78"/>
    </location>
</feature>
<evidence type="ECO:0000313" key="6">
    <source>
        <dbReference type="Proteomes" id="UP000245921"/>
    </source>
</evidence>
<comment type="caution">
    <text evidence="5">The sequence shown here is derived from an EMBL/GenBank/DDBJ whole genome shotgun (WGS) entry which is preliminary data.</text>
</comment>
<reference evidence="5 6" key="1">
    <citation type="submission" date="2018-05" db="EMBL/GenBank/DDBJ databases">
        <title>Genomic Encyclopedia of Type Strains, Phase IV (KMG-IV): sequencing the most valuable type-strain genomes for metagenomic binning, comparative biology and taxonomic classification.</title>
        <authorList>
            <person name="Goeker M."/>
        </authorList>
    </citation>
    <scope>NUCLEOTIDE SEQUENCE [LARGE SCALE GENOMIC DNA]</scope>
    <source>
        <strain evidence="5 6">DSM 24906</strain>
    </source>
</reference>
<dbReference type="Proteomes" id="UP000245921">
    <property type="component" value="Unassembled WGS sequence"/>
</dbReference>
<dbReference type="SUPFAM" id="SSF64288">
    <property type="entry name" value="Chorismate lyase-like"/>
    <property type="match status" value="1"/>
</dbReference>
<dbReference type="SUPFAM" id="SSF46785">
    <property type="entry name" value="Winged helix' DNA-binding domain"/>
    <property type="match status" value="1"/>
</dbReference>
<dbReference type="CDD" id="cd07377">
    <property type="entry name" value="WHTH_GntR"/>
    <property type="match status" value="1"/>
</dbReference>
<dbReference type="PANTHER" id="PTHR44846:SF1">
    <property type="entry name" value="MANNOSYL-D-GLYCERATE TRANSPORT_METABOLISM SYSTEM REPRESSOR MNGR-RELATED"/>
    <property type="match status" value="1"/>
</dbReference>
<sequence>MNKIDKKSRIPLYYQLMDIIVEKIDSGIYKENDKIPSERELCDYYQVSRSTVRKTLLELEKDGYIYIEHGKGTFVSPKRFKQDLLKFYSFSEEMKKIGKKPSSKVIEFNIINCNEKISKKMNIDIGDNIYKFIRLRLANDEPMMIETTYVPYNRFPGITKEDLENSQMYDIFMQRFKAKFNKAEEVFQPVYIREEEAKYLEVNRDINGMKIERITYENNNIIEYTTSIARGDKFKFHVVLEK</sequence>
<dbReference type="SMART" id="SM00345">
    <property type="entry name" value="HTH_GNTR"/>
    <property type="match status" value="1"/>
</dbReference>
<dbReference type="InterPro" id="IPR050679">
    <property type="entry name" value="Bact_HTH_transcr_reg"/>
</dbReference>
<keyword evidence="1" id="KW-0805">Transcription regulation</keyword>
<dbReference type="GO" id="GO:0045892">
    <property type="term" value="P:negative regulation of DNA-templated transcription"/>
    <property type="evidence" value="ECO:0007669"/>
    <property type="project" value="TreeGrafter"/>
</dbReference>
<organism evidence="5 6">
    <name type="scientific">Oceanotoga teriensis</name>
    <dbReference type="NCBI Taxonomy" id="515440"/>
    <lineage>
        <taxon>Bacteria</taxon>
        <taxon>Thermotogati</taxon>
        <taxon>Thermotogota</taxon>
        <taxon>Thermotogae</taxon>
        <taxon>Petrotogales</taxon>
        <taxon>Petrotogaceae</taxon>
        <taxon>Oceanotoga</taxon>
    </lineage>
</organism>
<dbReference type="InterPro" id="IPR036388">
    <property type="entry name" value="WH-like_DNA-bd_sf"/>
</dbReference>
<dbReference type="InterPro" id="IPR028978">
    <property type="entry name" value="Chorismate_lyase_/UTRA_dom_sf"/>
</dbReference>
<dbReference type="PROSITE" id="PS50949">
    <property type="entry name" value="HTH_GNTR"/>
    <property type="match status" value="1"/>
</dbReference>
<evidence type="ECO:0000256" key="3">
    <source>
        <dbReference type="ARBA" id="ARBA00023163"/>
    </source>
</evidence>
<accession>A0AA45C6W1</accession>
<dbReference type="AlphaFoldDB" id="A0AA45C6W1"/>
<dbReference type="RefSeq" id="WP_109604789.1">
    <property type="nucleotide sequence ID" value="NZ_JAMHJO010000011.1"/>
</dbReference>
<dbReference type="GO" id="GO:0003700">
    <property type="term" value="F:DNA-binding transcription factor activity"/>
    <property type="evidence" value="ECO:0007669"/>
    <property type="project" value="InterPro"/>
</dbReference>
<dbReference type="InterPro" id="IPR011663">
    <property type="entry name" value="UTRA"/>
</dbReference>
<evidence type="ECO:0000259" key="4">
    <source>
        <dbReference type="PROSITE" id="PS50949"/>
    </source>
</evidence>
<dbReference type="InterPro" id="IPR000524">
    <property type="entry name" value="Tscrpt_reg_HTH_GntR"/>
</dbReference>
<evidence type="ECO:0000313" key="5">
    <source>
        <dbReference type="EMBL" id="PWJ93262.1"/>
    </source>
</evidence>
<dbReference type="FunFam" id="1.10.10.10:FF:000079">
    <property type="entry name" value="GntR family transcriptional regulator"/>
    <property type="match status" value="1"/>
</dbReference>
<protein>
    <submittedName>
        <fullName evidence="5">GntR family transcriptional regulator</fullName>
    </submittedName>
</protein>